<evidence type="ECO:0000256" key="5">
    <source>
        <dbReference type="PROSITE-ProRule" id="PRU00325"/>
    </source>
</evidence>
<dbReference type="PANTHER" id="PTHR43289:SF6">
    <property type="entry name" value="SERINE_THREONINE-PROTEIN KINASE NEKL-3"/>
    <property type="match status" value="1"/>
</dbReference>
<dbReference type="InterPro" id="IPR007527">
    <property type="entry name" value="Znf_SWIM"/>
</dbReference>
<evidence type="ECO:0000259" key="7">
    <source>
        <dbReference type="PROSITE" id="PS50966"/>
    </source>
</evidence>
<evidence type="ECO:0000256" key="2">
    <source>
        <dbReference type="ARBA" id="ARBA00022741"/>
    </source>
</evidence>
<keyword evidence="5" id="KW-0479">Metal-binding</keyword>
<dbReference type="Gene3D" id="3.30.200.20">
    <property type="entry name" value="Phosphorylase Kinase, domain 1"/>
    <property type="match status" value="1"/>
</dbReference>
<dbReference type="SUPFAM" id="SSF56112">
    <property type="entry name" value="Protein kinase-like (PK-like)"/>
    <property type="match status" value="1"/>
</dbReference>
<feature type="domain" description="SWIM-type" evidence="7">
    <location>
        <begin position="250"/>
        <end position="288"/>
    </location>
</feature>
<dbReference type="Gene3D" id="1.10.510.10">
    <property type="entry name" value="Transferase(Phosphotransferase) domain 1"/>
    <property type="match status" value="2"/>
</dbReference>
<dbReference type="PROSITE" id="PS50011">
    <property type="entry name" value="PROTEIN_KINASE_DOM"/>
    <property type="match status" value="1"/>
</dbReference>
<proteinExistence type="predicted"/>
<dbReference type="Proteomes" id="UP000236173">
    <property type="component" value="Unassembled WGS sequence"/>
</dbReference>
<evidence type="ECO:0000256" key="4">
    <source>
        <dbReference type="ARBA" id="ARBA00022840"/>
    </source>
</evidence>
<dbReference type="CDD" id="cd14014">
    <property type="entry name" value="STKc_PknB_like"/>
    <property type="match status" value="1"/>
</dbReference>
<dbReference type="AlphaFoldDB" id="A0A2H5XBN5"/>
<gene>
    <name evidence="8" type="primary">stkP_1</name>
    <name evidence="8" type="ORF">HRbin17_01087</name>
</gene>
<keyword evidence="5" id="KW-0862">Zinc</keyword>
<keyword evidence="5" id="KW-0863">Zinc-finger</keyword>
<dbReference type="PROSITE" id="PS00108">
    <property type="entry name" value="PROTEIN_KINASE_ST"/>
    <property type="match status" value="1"/>
</dbReference>
<dbReference type="GO" id="GO:0008270">
    <property type="term" value="F:zinc ion binding"/>
    <property type="evidence" value="ECO:0007669"/>
    <property type="project" value="UniProtKB-KW"/>
</dbReference>
<protein>
    <submittedName>
        <fullName evidence="8">Serine/threonine-protein kinase StkP</fullName>
        <ecNumber evidence="8">2.7.11.1</ecNumber>
    </submittedName>
</protein>
<keyword evidence="2" id="KW-0547">Nucleotide-binding</keyword>
<accession>A0A2H5XBN5</accession>
<organism evidence="8 9">
    <name type="scientific">Candidatus Fervidibacter japonicus</name>
    <dbReference type="NCBI Taxonomy" id="2035412"/>
    <lineage>
        <taxon>Bacteria</taxon>
        <taxon>Candidatus Fervidibacterota</taxon>
        <taxon>Candidatus Fervidibacter</taxon>
    </lineage>
</organism>
<dbReference type="InterPro" id="IPR000719">
    <property type="entry name" value="Prot_kinase_dom"/>
</dbReference>
<dbReference type="SMART" id="SM00220">
    <property type="entry name" value="S_TKc"/>
    <property type="match status" value="1"/>
</dbReference>
<evidence type="ECO:0000256" key="3">
    <source>
        <dbReference type="ARBA" id="ARBA00022777"/>
    </source>
</evidence>
<dbReference type="InterPro" id="IPR011009">
    <property type="entry name" value="Kinase-like_dom_sf"/>
</dbReference>
<reference evidence="9" key="1">
    <citation type="submission" date="2017-09" db="EMBL/GenBank/DDBJ databases">
        <title>Metaegenomics of thermophilic ammonia-oxidizing enrichment culture.</title>
        <authorList>
            <person name="Kato S."/>
            <person name="Suzuki K."/>
        </authorList>
    </citation>
    <scope>NUCLEOTIDE SEQUENCE [LARGE SCALE GENOMIC DNA]</scope>
</reference>
<dbReference type="GO" id="GO:0004674">
    <property type="term" value="F:protein serine/threonine kinase activity"/>
    <property type="evidence" value="ECO:0007669"/>
    <property type="project" value="UniProtKB-EC"/>
</dbReference>
<dbReference type="GO" id="GO:0005524">
    <property type="term" value="F:ATP binding"/>
    <property type="evidence" value="ECO:0007669"/>
    <property type="project" value="UniProtKB-KW"/>
</dbReference>
<feature type="domain" description="Protein kinase" evidence="6">
    <location>
        <begin position="48"/>
        <end position="442"/>
    </location>
</feature>
<keyword evidence="1 8" id="KW-0808">Transferase</keyword>
<comment type="caution">
    <text evidence="8">The sequence shown here is derived from an EMBL/GenBank/DDBJ whole genome shotgun (WGS) entry which is preliminary data.</text>
</comment>
<dbReference type="Pfam" id="PF00069">
    <property type="entry name" value="Pkinase"/>
    <property type="match status" value="1"/>
</dbReference>
<dbReference type="EMBL" id="BEHT01000012">
    <property type="protein sequence ID" value="GBC98574.1"/>
    <property type="molecule type" value="Genomic_DNA"/>
</dbReference>
<evidence type="ECO:0000313" key="8">
    <source>
        <dbReference type="EMBL" id="GBC98574.1"/>
    </source>
</evidence>
<dbReference type="Pfam" id="PF04434">
    <property type="entry name" value="SWIM"/>
    <property type="match status" value="1"/>
</dbReference>
<dbReference type="EC" id="2.7.11.1" evidence="8"/>
<dbReference type="InterPro" id="IPR008271">
    <property type="entry name" value="Ser/Thr_kinase_AS"/>
</dbReference>
<keyword evidence="3 8" id="KW-0418">Kinase</keyword>
<dbReference type="PANTHER" id="PTHR43289">
    <property type="entry name" value="MITOGEN-ACTIVATED PROTEIN KINASE KINASE KINASE 20-RELATED"/>
    <property type="match status" value="1"/>
</dbReference>
<evidence type="ECO:0000313" key="9">
    <source>
        <dbReference type="Proteomes" id="UP000236173"/>
    </source>
</evidence>
<name>A0A2H5XBN5_9BACT</name>
<keyword evidence="4" id="KW-0067">ATP-binding</keyword>
<evidence type="ECO:0000256" key="1">
    <source>
        <dbReference type="ARBA" id="ARBA00022679"/>
    </source>
</evidence>
<evidence type="ECO:0000259" key="6">
    <source>
        <dbReference type="PROSITE" id="PS50011"/>
    </source>
</evidence>
<sequence>MKTRVAQGQLCPNPRCGADNALTAAVCACCGTPLRQLLGRGAVVRARYRVDALCGSGGFGAVYRATDLATGQTVALKENLAHRTVARFEREARLLMALDHPHLPKVHAVFTDEDTGRAYLVMDFVPGESLESWVAHRGCLTWQEAQAVFGQIVAAVAYLHQQGVIHRDIKPSNILLRRYWAQASVDDWEEVILPPPGLTETAIAKLTDRARFQRGWAYWQDGWRLQKLKRHGWTLGGVCLGGDSPGGPEYQVWVILGDGGVVARFCDCPDFRRERFCKHLVALLLAWVYEPHKFEVVAEKMGHRLAHRLLPHLTPQWHAMLVDFGVAKALEPINPARPHSSSLVAWTDGFSPPEQYQSGAAVDARADQYALAATLLFALTGRLPPDALTRMARRRQGKPDLPAKPLGVPEPVWQALRVALHLDPAQRFDNVLAFWDAAQDGIRAASPAHQKAAQCWLTEWANKLRRWAHALGFNLHR</sequence>
<dbReference type="PROSITE" id="PS50966">
    <property type="entry name" value="ZF_SWIM"/>
    <property type="match status" value="1"/>
</dbReference>